<organism evidence="4 5">
    <name type="scientific">Strigamia maritima</name>
    <name type="common">European centipede</name>
    <name type="synonym">Geophilus maritimus</name>
    <dbReference type="NCBI Taxonomy" id="126957"/>
    <lineage>
        <taxon>Eukaryota</taxon>
        <taxon>Metazoa</taxon>
        <taxon>Ecdysozoa</taxon>
        <taxon>Arthropoda</taxon>
        <taxon>Myriapoda</taxon>
        <taxon>Chilopoda</taxon>
        <taxon>Pleurostigmophora</taxon>
        <taxon>Geophilomorpha</taxon>
        <taxon>Linotaeniidae</taxon>
        <taxon>Strigamia</taxon>
    </lineage>
</organism>
<keyword evidence="5" id="KW-1185">Reference proteome</keyword>
<dbReference type="PhylomeDB" id="T1IWB4"/>
<dbReference type="EMBL" id="JH431612">
    <property type="status" value="NOT_ANNOTATED_CDS"/>
    <property type="molecule type" value="Genomic_DNA"/>
</dbReference>
<feature type="domain" description="CCHC-type" evidence="3">
    <location>
        <begin position="55"/>
        <end position="70"/>
    </location>
</feature>
<dbReference type="InterPro" id="IPR025836">
    <property type="entry name" value="Zn_knuckle_CX2CX4HX4C"/>
</dbReference>
<dbReference type="Proteomes" id="UP000014500">
    <property type="component" value="Unassembled WGS sequence"/>
</dbReference>
<reference evidence="5" key="1">
    <citation type="submission" date="2011-05" db="EMBL/GenBank/DDBJ databases">
        <authorList>
            <person name="Richards S.R."/>
            <person name="Qu J."/>
            <person name="Jiang H."/>
            <person name="Jhangiani S.N."/>
            <person name="Agravi P."/>
            <person name="Goodspeed R."/>
            <person name="Gross S."/>
            <person name="Mandapat C."/>
            <person name="Jackson L."/>
            <person name="Mathew T."/>
            <person name="Pu L."/>
            <person name="Thornton R."/>
            <person name="Saada N."/>
            <person name="Wilczek-Boney K.B."/>
            <person name="Lee S."/>
            <person name="Kovar C."/>
            <person name="Wu Y."/>
            <person name="Scherer S.E."/>
            <person name="Worley K.C."/>
            <person name="Muzny D.M."/>
            <person name="Gibbs R."/>
        </authorList>
    </citation>
    <scope>NUCLEOTIDE SEQUENCE</scope>
    <source>
        <strain evidence="5">Brora</strain>
    </source>
</reference>
<evidence type="ECO:0000313" key="5">
    <source>
        <dbReference type="Proteomes" id="UP000014500"/>
    </source>
</evidence>
<dbReference type="InterPro" id="IPR036875">
    <property type="entry name" value="Znf_CCHC_sf"/>
</dbReference>
<evidence type="ECO:0000313" key="4">
    <source>
        <dbReference type="EnsemblMetazoa" id="SMAR005479-PA"/>
    </source>
</evidence>
<dbReference type="InterPro" id="IPR001878">
    <property type="entry name" value="Znf_CCHC"/>
</dbReference>
<feature type="domain" description="CCHC-type" evidence="3">
    <location>
        <begin position="358"/>
        <end position="371"/>
    </location>
</feature>
<name>T1IWB4_STRMM</name>
<accession>T1IWB4</accession>
<dbReference type="SUPFAM" id="SSF57756">
    <property type="entry name" value="Retrovirus zinc finger-like domains"/>
    <property type="match status" value="5"/>
</dbReference>
<feature type="region of interest" description="Disordered" evidence="2">
    <location>
        <begin position="19"/>
        <end position="52"/>
    </location>
</feature>
<feature type="domain" description="CCHC-type" evidence="3">
    <location>
        <begin position="193"/>
        <end position="208"/>
    </location>
</feature>
<proteinExistence type="predicted"/>
<dbReference type="AlphaFoldDB" id="T1IWB4"/>
<dbReference type="Pfam" id="PF13917">
    <property type="entry name" value="zf-CCHC_3"/>
    <property type="match status" value="1"/>
</dbReference>
<dbReference type="SMART" id="SM00343">
    <property type="entry name" value="ZnF_C2HC"/>
    <property type="match status" value="9"/>
</dbReference>
<feature type="domain" description="CCHC-type" evidence="3">
    <location>
        <begin position="284"/>
        <end position="297"/>
    </location>
</feature>
<evidence type="ECO:0000259" key="3">
    <source>
        <dbReference type="PROSITE" id="PS50158"/>
    </source>
</evidence>
<feature type="region of interest" description="Disordered" evidence="2">
    <location>
        <begin position="117"/>
        <end position="138"/>
    </location>
</feature>
<dbReference type="eggNOG" id="KOG3070">
    <property type="taxonomic scope" value="Eukaryota"/>
</dbReference>
<dbReference type="HOGENOM" id="CLU_734297_0_0_1"/>
<dbReference type="GO" id="GO:0008270">
    <property type="term" value="F:zinc ion binding"/>
    <property type="evidence" value="ECO:0007669"/>
    <property type="project" value="UniProtKB-KW"/>
</dbReference>
<feature type="domain" description="CCHC-type" evidence="3">
    <location>
        <begin position="265"/>
        <end position="279"/>
    </location>
</feature>
<keyword evidence="1" id="KW-0862">Zinc</keyword>
<dbReference type="STRING" id="126957.T1IWB4"/>
<feature type="domain" description="CCHC-type" evidence="3">
    <location>
        <begin position="145"/>
        <end position="158"/>
    </location>
</feature>
<feature type="domain" description="CCHC-type" evidence="3">
    <location>
        <begin position="103"/>
        <end position="118"/>
    </location>
</feature>
<dbReference type="Pfam" id="PF14392">
    <property type="entry name" value="zf-CCHC_4"/>
    <property type="match status" value="1"/>
</dbReference>
<dbReference type="InterPro" id="IPR051714">
    <property type="entry name" value="Znf_CCHC_NABP"/>
</dbReference>
<evidence type="ECO:0000256" key="1">
    <source>
        <dbReference type="PROSITE-ProRule" id="PRU00047"/>
    </source>
</evidence>
<keyword evidence="1" id="KW-0863">Zinc-finger</keyword>
<feature type="domain" description="CCHC-type" evidence="3">
    <location>
        <begin position="12"/>
        <end position="27"/>
    </location>
</feature>
<reference evidence="4" key="2">
    <citation type="submission" date="2015-02" db="UniProtKB">
        <authorList>
            <consortium name="EnsemblMetazoa"/>
        </authorList>
    </citation>
    <scope>IDENTIFICATION</scope>
</reference>
<dbReference type="PANTHER" id="PTHR23002">
    <property type="entry name" value="ZINC FINGER CCHC DOMAIN CONTAINING PROTEIN"/>
    <property type="match status" value="1"/>
</dbReference>
<sequence length="377" mass="41984">MVRDCPDKIKLCYNCSTVGHLARDCPEPPKKRLKPDSPKKLSTNSPDSTKNDKACFACGSLDHLKQNCPKRNKQNEEKETANGNDDKKSTKEEKLDAGDKKSCWECGKTGHIARECPNPSESFKRKSRPVFDGPDRRRGSRDDACFRCGELGHFAKDCTGFHPRRPLSPRSPLHTDVYDLLSRALNKAKRDSCYVCGQPGHFARECPRNGPPGPAPFANIQAAPNGPFRGGMGGDCGPNFMPMQSHVPFNENLMVPEGLNVNNPCLTCGRSSHVTFDCPIAKLCYRCGMTNHIAKDCAGMGSMMSRDRMMSMDRFQGPPPSLPFNSINGEDRMKGDERCFRCGGRGHKSFECSHDKACYRCGRNDHEARDCFDHEKL</sequence>
<dbReference type="OMA" id="PGHKEKD"/>
<dbReference type="Gene3D" id="4.10.60.10">
    <property type="entry name" value="Zinc finger, CCHC-type"/>
    <property type="match status" value="6"/>
</dbReference>
<feature type="domain" description="CCHC-type" evidence="3">
    <location>
        <begin position="338"/>
        <end position="352"/>
    </location>
</feature>
<dbReference type="EnsemblMetazoa" id="SMAR005479-RA">
    <property type="protein sequence ID" value="SMAR005479-PA"/>
    <property type="gene ID" value="SMAR005479"/>
</dbReference>
<evidence type="ECO:0000256" key="2">
    <source>
        <dbReference type="SAM" id="MobiDB-lite"/>
    </source>
</evidence>
<keyword evidence="1" id="KW-0479">Metal-binding</keyword>
<feature type="region of interest" description="Disordered" evidence="2">
    <location>
        <begin position="64"/>
        <end position="93"/>
    </location>
</feature>
<dbReference type="Pfam" id="PF00098">
    <property type="entry name" value="zf-CCHC"/>
    <property type="match status" value="6"/>
</dbReference>
<dbReference type="GO" id="GO:0003676">
    <property type="term" value="F:nucleic acid binding"/>
    <property type="evidence" value="ECO:0007669"/>
    <property type="project" value="InterPro"/>
</dbReference>
<dbReference type="PROSITE" id="PS50158">
    <property type="entry name" value="ZF_CCHC"/>
    <property type="match status" value="9"/>
</dbReference>
<protein>
    <recommendedName>
        <fullName evidence="3">CCHC-type domain-containing protein</fullName>
    </recommendedName>
</protein>
<feature type="compositionally biased region" description="Basic and acidic residues" evidence="2">
    <location>
        <begin position="21"/>
        <end position="39"/>
    </location>
</feature>
<feature type="compositionally biased region" description="Basic and acidic residues" evidence="2">
    <location>
        <begin position="73"/>
        <end position="93"/>
    </location>
</feature>